<gene>
    <name evidence="3" type="ORF">SAMN05421825_2521</name>
</gene>
<feature type="domain" description="SHOCT" evidence="2">
    <location>
        <begin position="45"/>
        <end position="70"/>
    </location>
</feature>
<dbReference type="Pfam" id="PF09851">
    <property type="entry name" value="SHOCT"/>
    <property type="match status" value="1"/>
</dbReference>
<feature type="transmembrane region" description="Helical" evidence="1">
    <location>
        <begin position="15"/>
        <end position="33"/>
    </location>
</feature>
<keyword evidence="1" id="KW-0812">Transmembrane</keyword>
<dbReference type="RefSeq" id="WP_089873798.1">
    <property type="nucleotide sequence ID" value="NZ_FNBH01000003.1"/>
</dbReference>
<accession>A0A1G7R3J3</accession>
<sequence length="72" mass="8933">MFYDYYNYHFWGMDLVWWVIWCIVIFWIFATPYDIPGQRKKKDSPLDLLKKRYASGEIKTEEYQEKKKILEG</sequence>
<evidence type="ECO:0000313" key="4">
    <source>
        <dbReference type="Proteomes" id="UP000199203"/>
    </source>
</evidence>
<keyword evidence="4" id="KW-1185">Reference proteome</keyword>
<dbReference type="EMBL" id="FNBH01000003">
    <property type="protein sequence ID" value="SDG04520.1"/>
    <property type="molecule type" value="Genomic_DNA"/>
</dbReference>
<keyword evidence="1" id="KW-1133">Transmembrane helix</keyword>
<name>A0A1G7R3J3_9FLAO</name>
<reference evidence="4" key="1">
    <citation type="submission" date="2016-10" db="EMBL/GenBank/DDBJ databases">
        <authorList>
            <person name="Varghese N."/>
            <person name="Submissions S."/>
        </authorList>
    </citation>
    <scope>NUCLEOTIDE SEQUENCE [LARGE SCALE GENOMIC DNA]</scope>
    <source>
        <strain evidence="4">DSM 19684</strain>
    </source>
</reference>
<dbReference type="AlphaFoldDB" id="A0A1G7R3J3"/>
<protein>
    <submittedName>
        <fullName evidence="3">Putative membrane protein</fullName>
    </submittedName>
</protein>
<evidence type="ECO:0000259" key="2">
    <source>
        <dbReference type="Pfam" id="PF09851"/>
    </source>
</evidence>
<dbReference type="STRING" id="454006.SAMN05421825_2521"/>
<evidence type="ECO:0000313" key="3">
    <source>
        <dbReference type="EMBL" id="SDG04520.1"/>
    </source>
</evidence>
<keyword evidence="1" id="KW-0472">Membrane</keyword>
<dbReference type="Proteomes" id="UP000199203">
    <property type="component" value="Unassembled WGS sequence"/>
</dbReference>
<evidence type="ECO:0000256" key="1">
    <source>
        <dbReference type="SAM" id="Phobius"/>
    </source>
</evidence>
<proteinExistence type="predicted"/>
<dbReference type="InterPro" id="IPR018649">
    <property type="entry name" value="SHOCT"/>
</dbReference>
<organism evidence="3 4">
    <name type="scientific">Epilithonimonas hungarica</name>
    <dbReference type="NCBI Taxonomy" id="454006"/>
    <lineage>
        <taxon>Bacteria</taxon>
        <taxon>Pseudomonadati</taxon>
        <taxon>Bacteroidota</taxon>
        <taxon>Flavobacteriia</taxon>
        <taxon>Flavobacteriales</taxon>
        <taxon>Weeksellaceae</taxon>
        <taxon>Chryseobacterium group</taxon>
        <taxon>Epilithonimonas</taxon>
    </lineage>
</organism>